<reference evidence="3" key="2">
    <citation type="submission" date="2021-09" db="EMBL/GenBank/DDBJ databases">
        <authorList>
            <person name="Gilroy R."/>
        </authorList>
    </citation>
    <scope>NUCLEOTIDE SEQUENCE</scope>
    <source>
        <strain evidence="3">4100</strain>
    </source>
</reference>
<comment type="caution">
    <text evidence="3">The sequence shown here is derived from an EMBL/GenBank/DDBJ whole genome shotgun (WGS) entry which is preliminary data.</text>
</comment>
<sequence length="246" mass="27941">MVGTRQNRLLLWTLPVLTLAVGCIGIFVRNMAVSIPVCSILVVFAFMYVVFLLRENRRRIYKETIQTSETASKIKSLQTGIAEIPALKEKLAQRTEKLLLTEAALVSMLGFASDSVRDKDRTRSALLKLSANNKREELHLRLQSSTVDEEMSRLFAHFDAQFLQMYPDFIARLNELIGEGERFSLRPDGTMTSEMRVFALMRLGVTDSKRLASMLNITVATVYNYRSRYKSKIAPHTSLEDAVNQL</sequence>
<evidence type="ECO:0000313" key="4">
    <source>
        <dbReference type="Proteomes" id="UP000711407"/>
    </source>
</evidence>
<name>A0A921JHZ3_9BACT</name>
<feature type="transmembrane region" description="Helical" evidence="1">
    <location>
        <begin position="9"/>
        <end position="28"/>
    </location>
</feature>
<dbReference type="AlphaFoldDB" id="A0A921JHZ3"/>
<keyword evidence="1" id="KW-0472">Membrane</keyword>
<evidence type="ECO:0000259" key="2">
    <source>
        <dbReference type="Pfam" id="PF19904"/>
    </source>
</evidence>
<keyword evidence="1" id="KW-1133">Transmembrane helix</keyword>
<accession>A0A921JHZ3</accession>
<evidence type="ECO:0000256" key="1">
    <source>
        <dbReference type="SAM" id="Phobius"/>
    </source>
</evidence>
<dbReference type="PROSITE" id="PS51257">
    <property type="entry name" value="PROKAR_LIPOPROTEIN"/>
    <property type="match status" value="1"/>
</dbReference>
<gene>
    <name evidence="3" type="ORF">K8V47_04075</name>
</gene>
<dbReference type="InterPro" id="IPR045957">
    <property type="entry name" value="DUF6377"/>
</dbReference>
<reference evidence="3" key="1">
    <citation type="journal article" date="2021" name="PeerJ">
        <title>Extensive microbial diversity within the chicken gut microbiome revealed by metagenomics and culture.</title>
        <authorList>
            <person name="Gilroy R."/>
            <person name="Ravi A."/>
            <person name="Getino M."/>
            <person name="Pursley I."/>
            <person name="Horton D.L."/>
            <person name="Alikhan N.F."/>
            <person name="Baker D."/>
            <person name="Gharbi K."/>
            <person name="Hall N."/>
            <person name="Watson M."/>
            <person name="Adriaenssens E.M."/>
            <person name="Foster-Nyarko E."/>
            <person name="Jarju S."/>
            <person name="Secka A."/>
            <person name="Antonio M."/>
            <person name="Oren A."/>
            <person name="Chaudhuri R.R."/>
            <person name="La Ragione R."/>
            <person name="Hildebrand F."/>
            <person name="Pallen M.J."/>
        </authorList>
    </citation>
    <scope>NUCLEOTIDE SEQUENCE</scope>
    <source>
        <strain evidence="3">4100</strain>
    </source>
</reference>
<dbReference type="EMBL" id="DYXT01000023">
    <property type="protein sequence ID" value="HJE38921.1"/>
    <property type="molecule type" value="Genomic_DNA"/>
</dbReference>
<evidence type="ECO:0000313" key="3">
    <source>
        <dbReference type="EMBL" id="HJE38921.1"/>
    </source>
</evidence>
<proteinExistence type="predicted"/>
<feature type="transmembrane region" description="Helical" evidence="1">
    <location>
        <begin position="34"/>
        <end position="53"/>
    </location>
</feature>
<keyword evidence="1" id="KW-0812">Transmembrane</keyword>
<dbReference type="Pfam" id="PF19904">
    <property type="entry name" value="DUF6377"/>
    <property type="match status" value="1"/>
</dbReference>
<feature type="domain" description="DUF6377" evidence="2">
    <location>
        <begin position="30"/>
        <end position="212"/>
    </location>
</feature>
<dbReference type="Proteomes" id="UP000711407">
    <property type="component" value="Unassembled WGS sequence"/>
</dbReference>
<organism evidence="3 4">
    <name type="scientific">Candidatus Amulumruptor caecigallinarius</name>
    <dbReference type="NCBI Taxonomy" id="2109911"/>
    <lineage>
        <taxon>Bacteria</taxon>
        <taxon>Pseudomonadati</taxon>
        <taxon>Bacteroidota</taxon>
        <taxon>Bacteroidia</taxon>
        <taxon>Bacteroidales</taxon>
        <taxon>Muribaculaceae</taxon>
        <taxon>Candidatus Amulumruptor</taxon>
    </lineage>
</organism>
<protein>
    <submittedName>
        <fullName evidence="3">DUF6377 domain-containing protein</fullName>
    </submittedName>
</protein>